<dbReference type="InterPro" id="IPR000914">
    <property type="entry name" value="SBP_5_dom"/>
</dbReference>
<comment type="subcellular location">
    <subcellularLocation>
        <location evidence="1">Cell envelope</location>
    </subcellularLocation>
</comment>
<organism evidence="6 7">
    <name type="scientific">Streptococcus thermophilus</name>
    <dbReference type="NCBI Taxonomy" id="1308"/>
    <lineage>
        <taxon>Bacteria</taxon>
        <taxon>Bacillati</taxon>
        <taxon>Bacillota</taxon>
        <taxon>Bacilli</taxon>
        <taxon>Lactobacillales</taxon>
        <taxon>Streptococcaceae</taxon>
        <taxon>Streptococcus</taxon>
    </lineage>
</organism>
<dbReference type="PANTHER" id="PTHR30290">
    <property type="entry name" value="PERIPLASMIC BINDING COMPONENT OF ABC TRANSPORTER"/>
    <property type="match status" value="1"/>
</dbReference>
<keyword evidence="3" id="KW-0813">Transport</keyword>
<name>A0AAU9HHS3_STRTR</name>
<dbReference type="GO" id="GO:0015833">
    <property type="term" value="P:peptide transport"/>
    <property type="evidence" value="ECO:0007669"/>
    <property type="project" value="TreeGrafter"/>
</dbReference>
<dbReference type="SUPFAM" id="SSF53850">
    <property type="entry name" value="Periplasmic binding protein-like II"/>
    <property type="match status" value="1"/>
</dbReference>
<dbReference type="AlphaFoldDB" id="A0AAU9HHS3"/>
<evidence type="ECO:0000256" key="2">
    <source>
        <dbReference type="ARBA" id="ARBA00005695"/>
    </source>
</evidence>
<evidence type="ECO:0000313" key="7">
    <source>
        <dbReference type="Proteomes" id="UP000509120"/>
    </source>
</evidence>
<dbReference type="GO" id="GO:1904680">
    <property type="term" value="F:peptide transmembrane transporter activity"/>
    <property type="evidence" value="ECO:0007669"/>
    <property type="project" value="TreeGrafter"/>
</dbReference>
<sequence>MVHFNGEEYADVTSKEFVTGLKLAADTKSEAIYLLQNSVKGLKEYLSGANKNFSAVGIKAVDDHTLQYTLSQPVPYWNSKLTYSVTWPVNAEFLKSKGKDFGKSTDPTSILYNGPCLLKALTTKSSIEFTKNENYWDKDNVYFDNIKLSYDDGSDQESLERKFTDGVYTLARLFPTSSNYSKVS</sequence>
<protein>
    <submittedName>
        <fullName evidence="6">Oligopeptide-binding protein AmiA</fullName>
    </submittedName>
</protein>
<proteinExistence type="inferred from homology"/>
<dbReference type="InterPro" id="IPR039424">
    <property type="entry name" value="SBP_5"/>
</dbReference>
<dbReference type="Gene3D" id="3.40.190.10">
    <property type="entry name" value="Periplasmic binding protein-like II"/>
    <property type="match status" value="1"/>
</dbReference>
<evidence type="ECO:0000256" key="3">
    <source>
        <dbReference type="ARBA" id="ARBA00022448"/>
    </source>
</evidence>
<evidence type="ECO:0000256" key="1">
    <source>
        <dbReference type="ARBA" id="ARBA00004196"/>
    </source>
</evidence>
<accession>A0AAU9HHS3</accession>
<evidence type="ECO:0000259" key="5">
    <source>
        <dbReference type="Pfam" id="PF00496"/>
    </source>
</evidence>
<comment type="similarity">
    <text evidence="2">Belongs to the bacterial solute-binding protein 5 family.</text>
</comment>
<dbReference type="PANTHER" id="PTHR30290:SF10">
    <property type="entry name" value="PERIPLASMIC OLIGOPEPTIDE-BINDING PROTEIN-RELATED"/>
    <property type="match status" value="1"/>
</dbReference>
<dbReference type="GO" id="GO:0030313">
    <property type="term" value="C:cell envelope"/>
    <property type="evidence" value="ECO:0007669"/>
    <property type="project" value="UniProtKB-SubCell"/>
</dbReference>
<dbReference type="Gene3D" id="3.90.76.10">
    <property type="entry name" value="Dipeptide-binding Protein, Domain 1"/>
    <property type="match status" value="1"/>
</dbReference>
<feature type="domain" description="Solute-binding protein family 5" evidence="5">
    <location>
        <begin position="11"/>
        <end position="151"/>
    </location>
</feature>
<dbReference type="Pfam" id="PF00496">
    <property type="entry name" value="SBP_bac_5"/>
    <property type="match status" value="1"/>
</dbReference>
<reference evidence="6 7" key="1">
    <citation type="submission" date="2020-06" db="EMBL/GenBank/DDBJ databases">
        <authorList>
            <person name="Chuat V."/>
        </authorList>
    </citation>
    <scope>NUCLEOTIDE SEQUENCE [LARGE SCALE GENOMIC DNA]</scope>
    <source>
        <strain evidence="6">STH_CIRM_1046</strain>
    </source>
</reference>
<dbReference type="Proteomes" id="UP000509120">
    <property type="component" value="Chromosome"/>
</dbReference>
<evidence type="ECO:0000313" key="6">
    <source>
        <dbReference type="EMBL" id="CAD0157399.1"/>
    </source>
</evidence>
<gene>
    <name evidence="6" type="ORF">STHERMO_1949</name>
</gene>
<evidence type="ECO:0000256" key="4">
    <source>
        <dbReference type="ARBA" id="ARBA00022729"/>
    </source>
</evidence>
<keyword evidence="4" id="KW-0732">Signal</keyword>
<dbReference type="EMBL" id="LR822030">
    <property type="protein sequence ID" value="CAD0157399.1"/>
    <property type="molecule type" value="Genomic_DNA"/>
</dbReference>